<sequence length="95" mass="9789">MTLAPALEEPPAPHLRLLPVRSRPPAIFGSTLGRADLCFDFGSGGAVCREAPTLGKVAGADLGADPGSGFRVTGAVSLPAAREELLTQEELLCHP</sequence>
<proteinExistence type="predicted"/>
<comment type="caution">
    <text evidence="1">The sequence shown here is derived from an EMBL/GenBank/DDBJ whole genome shotgun (WGS) entry which is preliminary data.</text>
</comment>
<dbReference type="Proteomes" id="UP001066276">
    <property type="component" value="Chromosome 6"/>
</dbReference>
<evidence type="ECO:0000313" key="2">
    <source>
        <dbReference type="Proteomes" id="UP001066276"/>
    </source>
</evidence>
<dbReference type="AlphaFoldDB" id="A0AAV7Q452"/>
<gene>
    <name evidence="1" type="ORF">NDU88_001797</name>
</gene>
<organism evidence="1 2">
    <name type="scientific">Pleurodeles waltl</name>
    <name type="common">Iberian ribbed newt</name>
    <dbReference type="NCBI Taxonomy" id="8319"/>
    <lineage>
        <taxon>Eukaryota</taxon>
        <taxon>Metazoa</taxon>
        <taxon>Chordata</taxon>
        <taxon>Craniata</taxon>
        <taxon>Vertebrata</taxon>
        <taxon>Euteleostomi</taxon>
        <taxon>Amphibia</taxon>
        <taxon>Batrachia</taxon>
        <taxon>Caudata</taxon>
        <taxon>Salamandroidea</taxon>
        <taxon>Salamandridae</taxon>
        <taxon>Pleurodelinae</taxon>
        <taxon>Pleurodeles</taxon>
    </lineage>
</organism>
<keyword evidence="2" id="KW-1185">Reference proteome</keyword>
<protein>
    <submittedName>
        <fullName evidence="1">Uncharacterized protein</fullName>
    </submittedName>
</protein>
<evidence type="ECO:0000313" key="1">
    <source>
        <dbReference type="EMBL" id="KAJ1135357.1"/>
    </source>
</evidence>
<reference evidence="1" key="1">
    <citation type="journal article" date="2022" name="bioRxiv">
        <title>Sequencing and chromosome-scale assembly of the giantPleurodeles waltlgenome.</title>
        <authorList>
            <person name="Brown T."/>
            <person name="Elewa A."/>
            <person name="Iarovenko S."/>
            <person name="Subramanian E."/>
            <person name="Araus A.J."/>
            <person name="Petzold A."/>
            <person name="Susuki M."/>
            <person name="Suzuki K.-i.T."/>
            <person name="Hayashi T."/>
            <person name="Toyoda A."/>
            <person name="Oliveira C."/>
            <person name="Osipova E."/>
            <person name="Leigh N.D."/>
            <person name="Simon A."/>
            <person name="Yun M.H."/>
        </authorList>
    </citation>
    <scope>NUCLEOTIDE SEQUENCE</scope>
    <source>
        <strain evidence="1">20211129_DDA</strain>
        <tissue evidence="1">Liver</tissue>
    </source>
</reference>
<accession>A0AAV7Q452</accession>
<name>A0AAV7Q452_PLEWA</name>
<dbReference type="EMBL" id="JANPWB010000010">
    <property type="protein sequence ID" value="KAJ1135357.1"/>
    <property type="molecule type" value="Genomic_DNA"/>
</dbReference>